<reference evidence="1 2" key="1">
    <citation type="submission" date="2017-03" db="EMBL/GenBank/DDBJ databases">
        <title>Widespread Adenine N6-methylation of Active Genes in Fungi.</title>
        <authorList>
            <consortium name="DOE Joint Genome Institute"/>
            <person name="Mondo S.J."/>
            <person name="Dannebaum R.O."/>
            <person name="Kuo R.C."/>
            <person name="Louie K.B."/>
            <person name="Bewick A.J."/>
            <person name="Labutti K."/>
            <person name="Haridas S."/>
            <person name="Kuo A."/>
            <person name="Salamov A."/>
            <person name="Ahrendt S.R."/>
            <person name="Lau R."/>
            <person name="Bowen B.P."/>
            <person name="Lipzen A."/>
            <person name="Sullivan W."/>
            <person name="Andreopoulos W.B."/>
            <person name="Clum A."/>
            <person name="Lindquist E."/>
            <person name="Daum C."/>
            <person name="Northen T.R."/>
            <person name="Ramamoorthy G."/>
            <person name="Schmitz R.J."/>
            <person name="Gryganskyi A."/>
            <person name="Culley D."/>
            <person name="Magnuson J."/>
            <person name="James T.Y."/>
            <person name="O'Malley M.A."/>
            <person name="Stajich J.E."/>
            <person name="Spatafora J.W."/>
            <person name="Visel A."/>
            <person name="Grigoriev I.V."/>
        </authorList>
    </citation>
    <scope>NUCLEOTIDE SEQUENCE [LARGE SCALE GENOMIC DNA]</scope>
    <source>
        <strain evidence="1 2">NRRL Y-17943</strain>
    </source>
</reference>
<dbReference type="RefSeq" id="XP_021869172.1">
    <property type="nucleotide sequence ID" value="XM_022018534.1"/>
</dbReference>
<dbReference type="AlphaFoldDB" id="A0A1Y1UBV1"/>
<comment type="caution">
    <text evidence="1">The sequence shown here is derived from an EMBL/GenBank/DDBJ whole genome shotgun (WGS) entry which is preliminary data.</text>
</comment>
<sequence length="260" mass="29900">MKRTIRWYWTPLTPSTDFLSRLLLQTALGRHRLTRHLIRWAPLLAPHDPTALHAALADAERRLEEVTSLLTQERAVWAEKEQAWQARSAAWKQGNWIGQTRQDTGEDDIEKTNNAFETEEEEEDGEFEDLGELFILCANLKQLERDKGRMMEVLAVTTQRQPDYHQEPCNVDDREQSQGDDTGLLAQASSRITELVEEKQVLQGRLDEAFKTISERDMHILHLEESTEDHLQALYIQLAKLQSSLAPAREGYVNGSLEVD</sequence>
<organism evidence="1 2">
    <name type="scientific">Kockovaella imperatae</name>
    <dbReference type="NCBI Taxonomy" id="4999"/>
    <lineage>
        <taxon>Eukaryota</taxon>
        <taxon>Fungi</taxon>
        <taxon>Dikarya</taxon>
        <taxon>Basidiomycota</taxon>
        <taxon>Agaricomycotina</taxon>
        <taxon>Tremellomycetes</taxon>
        <taxon>Tremellales</taxon>
        <taxon>Cuniculitremaceae</taxon>
        <taxon>Kockovaella</taxon>
    </lineage>
</organism>
<dbReference type="InParanoid" id="A0A1Y1UBV1"/>
<evidence type="ECO:0000313" key="2">
    <source>
        <dbReference type="Proteomes" id="UP000193218"/>
    </source>
</evidence>
<dbReference type="EMBL" id="NBSH01000012">
    <property type="protein sequence ID" value="ORX34956.1"/>
    <property type="molecule type" value="Genomic_DNA"/>
</dbReference>
<keyword evidence="2" id="KW-1185">Reference proteome</keyword>
<proteinExistence type="predicted"/>
<protein>
    <submittedName>
        <fullName evidence="1">Uncharacterized protein</fullName>
    </submittedName>
</protein>
<accession>A0A1Y1UBV1</accession>
<dbReference type="GeneID" id="33560343"/>
<dbReference type="Proteomes" id="UP000193218">
    <property type="component" value="Unassembled WGS sequence"/>
</dbReference>
<name>A0A1Y1UBV1_9TREE</name>
<gene>
    <name evidence="1" type="ORF">BD324DRAFT_652678</name>
</gene>
<evidence type="ECO:0000313" key="1">
    <source>
        <dbReference type="EMBL" id="ORX34956.1"/>
    </source>
</evidence>